<gene>
    <name evidence="1" type="ORF">ACFSC3_13695</name>
</gene>
<evidence type="ECO:0000313" key="2">
    <source>
        <dbReference type="Proteomes" id="UP001597283"/>
    </source>
</evidence>
<dbReference type="EMBL" id="JBHUFC010000006">
    <property type="protein sequence ID" value="MFD1788619.1"/>
    <property type="molecule type" value="Genomic_DNA"/>
</dbReference>
<keyword evidence="2" id="KW-1185">Reference proteome</keyword>
<evidence type="ECO:0000313" key="1">
    <source>
        <dbReference type="EMBL" id="MFD1788619.1"/>
    </source>
</evidence>
<dbReference type="Proteomes" id="UP001597283">
    <property type="component" value="Unassembled WGS sequence"/>
</dbReference>
<reference evidence="2" key="1">
    <citation type="journal article" date="2019" name="Int. J. Syst. Evol. Microbiol.">
        <title>The Global Catalogue of Microorganisms (GCM) 10K type strain sequencing project: providing services to taxonomists for standard genome sequencing and annotation.</title>
        <authorList>
            <consortium name="The Broad Institute Genomics Platform"/>
            <consortium name="The Broad Institute Genome Sequencing Center for Infectious Disease"/>
            <person name="Wu L."/>
            <person name="Ma J."/>
        </authorList>
    </citation>
    <scope>NUCLEOTIDE SEQUENCE [LARGE SCALE GENOMIC DNA]</scope>
    <source>
        <strain evidence="2">Q85</strain>
    </source>
</reference>
<sequence>MSLAYLNTTVRPELVEGPFFVPLGVMREEEVRCFDKLSTNGMGTVRG</sequence>
<protein>
    <submittedName>
        <fullName evidence="1">Uncharacterized protein</fullName>
    </submittedName>
</protein>
<name>A0ABW4NGG9_9SPHN</name>
<accession>A0ABW4NGG9</accession>
<organism evidence="1 2">
    <name type="scientific">Sphingomonas floccifaciens</name>
    <dbReference type="NCBI Taxonomy" id="1844115"/>
    <lineage>
        <taxon>Bacteria</taxon>
        <taxon>Pseudomonadati</taxon>
        <taxon>Pseudomonadota</taxon>
        <taxon>Alphaproteobacteria</taxon>
        <taxon>Sphingomonadales</taxon>
        <taxon>Sphingomonadaceae</taxon>
        <taxon>Sphingomonas</taxon>
    </lineage>
</organism>
<comment type="caution">
    <text evidence="1">The sequence shown here is derived from an EMBL/GenBank/DDBJ whole genome shotgun (WGS) entry which is preliminary data.</text>
</comment>
<proteinExistence type="predicted"/>
<dbReference type="RefSeq" id="WP_380941010.1">
    <property type="nucleotide sequence ID" value="NZ_JBHUFC010000006.1"/>
</dbReference>